<dbReference type="OrthoDB" id="8859745at2"/>
<dbReference type="Pfam" id="PF11008">
    <property type="entry name" value="DUF2846"/>
    <property type="match status" value="1"/>
</dbReference>
<reference evidence="4" key="1">
    <citation type="journal article" date="2019" name="Genome Announc.">
        <title>Draft Genome Sequence of Pseudoalteromonas piscicida Strain 36Y ROTHPW, an Hypersaline Seawater Isolate from the South Coast of Sonora, Mexico.</title>
        <authorList>
            <person name="Sanchez-Diaz R."/>
            <person name="Molina-Garza Z.J."/>
            <person name="Cruz-Suarez L.E."/>
            <person name="Selvin J."/>
            <person name="Kiran G.S."/>
            <person name="Ibarra-Gamez J.C."/>
            <person name="Gomez-Gil B."/>
            <person name="Galaviz-Silva L."/>
        </authorList>
    </citation>
    <scope>NUCLEOTIDE SEQUENCE [LARGE SCALE GENOMIC DNA]</scope>
    <source>
        <strain evidence="4">36Y_RITHPW</strain>
    </source>
</reference>
<protein>
    <recommendedName>
        <fullName evidence="2">DUF2846 domain-containing protein</fullName>
    </recommendedName>
</protein>
<proteinExistence type="predicted"/>
<evidence type="ECO:0000313" key="3">
    <source>
        <dbReference type="EMBL" id="PCK32141.1"/>
    </source>
</evidence>
<keyword evidence="4" id="KW-1185">Reference proteome</keyword>
<sequence length="154" mass="17021">MFNKVIIIISMSLLLLACNATGPKFTQLERLDTNQAKVYIYRPWAMLDGAAAPTVQVDGVDRFDLSNGGYEIITLSPGSHKLTVKKGAFLSNWRADEMNIEYNFEANKNYFVRLSAELQGAGVYGSVISISGSYGFALIKESDAINELKEVKKN</sequence>
<keyword evidence="1" id="KW-0732">Signal</keyword>
<evidence type="ECO:0000259" key="2">
    <source>
        <dbReference type="Pfam" id="PF11008"/>
    </source>
</evidence>
<comment type="caution">
    <text evidence="3">The sequence shown here is derived from an EMBL/GenBank/DDBJ whole genome shotgun (WGS) entry which is preliminary data.</text>
</comment>
<name>A0A2A5JS92_PSEO7</name>
<organism evidence="3 4">
    <name type="scientific">Pseudoalteromonas piscicida</name>
    <dbReference type="NCBI Taxonomy" id="43662"/>
    <lineage>
        <taxon>Bacteria</taxon>
        <taxon>Pseudomonadati</taxon>
        <taxon>Pseudomonadota</taxon>
        <taxon>Gammaproteobacteria</taxon>
        <taxon>Alteromonadales</taxon>
        <taxon>Pseudoalteromonadaceae</taxon>
        <taxon>Pseudoalteromonas</taxon>
    </lineage>
</organism>
<dbReference type="Proteomes" id="UP000228621">
    <property type="component" value="Unassembled WGS sequence"/>
</dbReference>
<accession>A0A2A5JS92</accession>
<dbReference type="EMBL" id="NKHF01000039">
    <property type="protein sequence ID" value="PCK32141.1"/>
    <property type="molecule type" value="Genomic_DNA"/>
</dbReference>
<dbReference type="InterPro" id="IPR022548">
    <property type="entry name" value="DUF2846"/>
</dbReference>
<dbReference type="PROSITE" id="PS51257">
    <property type="entry name" value="PROKAR_LIPOPROTEIN"/>
    <property type="match status" value="1"/>
</dbReference>
<feature type="signal peptide" evidence="1">
    <location>
        <begin position="1"/>
        <end position="20"/>
    </location>
</feature>
<evidence type="ECO:0000256" key="1">
    <source>
        <dbReference type="SAM" id="SignalP"/>
    </source>
</evidence>
<feature type="domain" description="DUF2846" evidence="2">
    <location>
        <begin position="33"/>
        <end position="118"/>
    </location>
</feature>
<dbReference type="AlphaFoldDB" id="A0A2A5JS92"/>
<feature type="chain" id="PRO_5012720809" description="DUF2846 domain-containing protein" evidence="1">
    <location>
        <begin position="21"/>
        <end position="154"/>
    </location>
</feature>
<gene>
    <name evidence="3" type="ORF">CEX98_08695</name>
</gene>
<evidence type="ECO:0000313" key="4">
    <source>
        <dbReference type="Proteomes" id="UP000228621"/>
    </source>
</evidence>
<dbReference type="RefSeq" id="WP_099641698.1">
    <property type="nucleotide sequence ID" value="NZ_NKHF01000039.1"/>
</dbReference>